<dbReference type="Gene3D" id="1.10.3720.10">
    <property type="entry name" value="MetI-like"/>
    <property type="match status" value="1"/>
</dbReference>
<reference evidence="9 10" key="1">
    <citation type="submission" date="2021-06" db="EMBL/GenBank/DDBJ databases">
        <title>Complete genome of Haloferula helveola possessing various polysaccharide degrading enzymes.</title>
        <authorList>
            <person name="Takami H."/>
            <person name="Huang C."/>
            <person name="Hamasaki K."/>
        </authorList>
    </citation>
    <scope>NUCLEOTIDE SEQUENCE [LARGE SCALE GENOMIC DNA]</scope>
    <source>
        <strain evidence="9 10">CN-1</strain>
    </source>
</reference>
<evidence type="ECO:0000313" key="10">
    <source>
        <dbReference type="Proteomes" id="UP001374893"/>
    </source>
</evidence>
<evidence type="ECO:0000256" key="3">
    <source>
        <dbReference type="ARBA" id="ARBA00022475"/>
    </source>
</evidence>
<keyword evidence="10" id="KW-1185">Reference proteome</keyword>
<protein>
    <submittedName>
        <fullName evidence="9">ABC transporter permease</fullName>
    </submittedName>
</protein>
<evidence type="ECO:0000256" key="7">
    <source>
        <dbReference type="SAM" id="Phobius"/>
    </source>
</evidence>
<dbReference type="PANTHER" id="PTHR30151:SF0">
    <property type="entry name" value="ABC TRANSPORTER PERMEASE PROTEIN MJ0413-RELATED"/>
    <property type="match status" value="1"/>
</dbReference>
<sequence>MVNALRAVPPIAMVPFFLLWFGFSEWGKILLLTAGLGLNVFVAIADKLESPDRDATIMFKSFDIEPRTLVSQYWFQATLEGLLPTLRFGLAMAIGVALVAEMLGSQTGLGHVIQISRATFSMDVIFLAAAILGTITVAFDRLLIVFWRHLIYWKQ</sequence>
<dbReference type="InterPro" id="IPR035906">
    <property type="entry name" value="MetI-like_sf"/>
</dbReference>
<evidence type="ECO:0000256" key="2">
    <source>
        <dbReference type="ARBA" id="ARBA00022448"/>
    </source>
</evidence>
<dbReference type="Proteomes" id="UP001374893">
    <property type="component" value="Chromosome"/>
</dbReference>
<keyword evidence="4 7" id="KW-0812">Transmembrane</keyword>
<evidence type="ECO:0000256" key="6">
    <source>
        <dbReference type="ARBA" id="ARBA00023136"/>
    </source>
</evidence>
<organism evidence="9 10">
    <name type="scientific">Haloferula helveola</name>
    <dbReference type="NCBI Taxonomy" id="490095"/>
    <lineage>
        <taxon>Bacteria</taxon>
        <taxon>Pseudomonadati</taxon>
        <taxon>Verrucomicrobiota</taxon>
        <taxon>Verrucomicrobiia</taxon>
        <taxon>Verrucomicrobiales</taxon>
        <taxon>Verrucomicrobiaceae</taxon>
        <taxon>Haloferula</taxon>
    </lineage>
</organism>
<feature type="domain" description="ABC transmembrane type-1" evidence="8">
    <location>
        <begin position="2"/>
        <end position="140"/>
    </location>
</feature>
<comment type="subcellular location">
    <subcellularLocation>
        <location evidence="1">Cell membrane</location>
        <topology evidence="1">Multi-pass membrane protein</topology>
    </subcellularLocation>
</comment>
<evidence type="ECO:0000256" key="1">
    <source>
        <dbReference type="ARBA" id="ARBA00004651"/>
    </source>
</evidence>
<evidence type="ECO:0000313" key="9">
    <source>
        <dbReference type="EMBL" id="BCX46912.1"/>
    </source>
</evidence>
<dbReference type="InterPro" id="IPR000515">
    <property type="entry name" value="MetI-like"/>
</dbReference>
<dbReference type="SUPFAM" id="SSF161098">
    <property type="entry name" value="MetI-like"/>
    <property type="match status" value="1"/>
</dbReference>
<feature type="transmembrane region" description="Helical" evidence="7">
    <location>
        <begin position="29"/>
        <end position="48"/>
    </location>
</feature>
<keyword evidence="6 7" id="KW-0472">Membrane</keyword>
<dbReference type="Pfam" id="PF00528">
    <property type="entry name" value="BPD_transp_1"/>
    <property type="match status" value="1"/>
</dbReference>
<keyword evidence="3" id="KW-1003">Cell membrane</keyword>
<gene>
    <name evidence="9" type="ORF">HAHE_08200</name>
</gene>
<dbReference type="PANTHER" id="PTHR30151">
    <property type="entry name" value="ALKANE SULFONATE ABC TRANSPORTER-RELATED, MEMBRANE SUBUNIT"/>
    <property type="match status" value="1"/>
</dbReference>
<dbReference type="EMBL" id="AP024702">
    <property type="protein sequence ID" value="BCX46912.1"/>
    <property type="molecule type" value="Genomic_DNA"/>
</dbReference>
<feature type="transmembrane region" description="Helical" evidence="7">
    <location>
        <begin position="85"/>
        <end position="104"/>
    </location>
</feature>
<name>A0ABN6H2R9_9BACT</name>
<proteinExistence type="predicted"/>
<evidence type="ECO:0000259" key="8">
    <source>
        <dbReference type="Pfam" id="PF00528"/>
    </source>
</evidence>
<accession>A0ABN6H2R9</accession>
<evidence type="ECO:0000256" key="4">
    <source>
        <dbReference type="ARBA" id="ARBA00022692"/>
    </source>
</evidence>
<keyword evidence="5 7" id="KW-1133">Transmembrane helix</keyword>
<feature type="transmembrane region" description="Helical" evidence="7">
    <location>
        <begin position="124"/>
        <end position="147"/>
    </location>
</feature>
<evidence type="ECO:0000256" key="5">
    <source>
        <dbReference type="ARBA" id="ARBA00022989"/>
    </source>
</evidence>
<keyword evidence="2" id="KW-0813">Transport</keyword>